<dbReference type="EMBL" id="DAKRPA010000435">
    <property type="protein sequence ID" value="DAZ92531.1"/>
    <property type="molecule type" value="Genomic_DNA"/>
</dbReference>
<evidence type="ECO:0000313" key="1">
    <source>
        <dbReference type="EMBL" id="DAZ92531.1"/>
    </source>
</evidence>
<keyword evidence="2" id="KW-1185">Reference proteome</keyword>
<dbReference type="AlphaFoldDB" id="A0AAV2YEH7"/>
<proteinExistence type="predicted"/>
<evidence type="ECO:0000313" key="2">
    <source>
        <dbReference type="Proteomes" id="UP001146120"/>
    </source>
</evidence>
<accession>A0AAV2YEH7</accession>
<sequence length="135" mass="15674">MRSSTRVRRVPAERSQSTKTSICTGSLCRRDLNLRHPDTRVWSNHAVGEEVAVIRAFDPDFVRHTENFACIDRKNKIWFAETVDCQWFALRIRLMGALSSSSLILRWFISSLYFRRVCTLDINSGRRSLSCVVTY</sequence>
<protein>
    <submittedName>
        <fullName evidence="1">Uncharacterized protein</fullName>
    </submittedName>
</protein>
<name>A0AAV2YEH7_9STRA</name>
<organism evidence="1 2">
    <name type="scientific">Lagenidium giganteum</name>
    <dbReference type="NCBI Taxonomy" id="4803"/>
    <lineage>
        <taxon>Eukaryota</taxon>
        <taxon>Sar</taxon>
        <taxon>Stramenopiles</taxon>
        <taxon>Oomycota</taxon>
        <taxon>Peronosporomycetes</taxon>
        <taxon>Pythiales</taxon>
        <taxon>Pythiaceae</taxon>
    </lineage>
</organism>
<gene>
    <name evidence="1" type="ORF">N0F65_012761</name>
</gene>
<reference evidence="1" key="2">
    <citation type="journal article" date="2023" name="Microbiol Resour">
        <title>Decontamination and Annotation of the Draft Genome Sequence of the Oomycete Lagenidium giganteum ARSEF 373.</title>
        <authorList>
            <person name="Morgan W.R."/>
            <person name="Tartar A."/>
        </authorList>
    </citation>
    <scope>NUCLEOTIDE SEQUENCE</scope>
    <source>
        <strain evidence="1">ARSEF 373</strain>
    </source>
</reference>
<reference evidence="1" key="1">
    <citation type="submission" date="2022-11" db="EMBL/GenBank/DDBJ databases">
        <authorList>
            <person name="Morgan W.R."/>
            <person name="Tartar A."/>
        </authorList>
    </citation>
    <scope>NUCLEOTIDE SEQUENCE</scope>
    <source>
        <strain evidence="1">ARSEF 373</strain>
    </source>
</reference>
<dbReference type="Proteomes" id="UP001146120">
    <property type="component" value="Unassembled WGS sequence"/>
</dbReference>
<comment type="caution">
    <text evidence="1">The sequence shown here is derived from an EMBL/GenBank/DDBJ whole genome shotgun (WGS) entry which is preliminary data.</text>
</comment>